<evidence type="ECO:0000256" key="2">
    <source>
        <dbReference type="ARBA" id="ARBA00022792"/>
    </source>
</evidence>
<accession>A0AAD7P9N5</accession>
<evidence type="ECO:0000259" key="10">
    <source>
        <dbReference type="Pfam" id="PF10502"/>
    </source>
</evidence>
<reference evidence="11" key="1">
    <citation type="journal article" date="2023" name="Science">
        <title>Elucidation of the pathway for biosynthesis of saponin adjuvants from the soapbark tree.</title>
        <authorList>
            <person name="Reed J."/>
            <person name="Orme A."/>
            <person name="El-Demerdash A."/>
            <person name="Owen C."/>
            <person name="Martin L.B.B."/>
            <person name="Misra R.C."/>
            <person name="Kikuchi S."/>
            <person name="Rejzek M."/>
            <person name="Martin A.C."/>
            <person name="Harkess A."/>
            <person name="Leebens-Mack J."/>
            <person name="Louveau T."/>
            <person name="Stephenson M.J."/>
            <person name="Osbourn A."/>
        </authorList>
    </citation>
    <scope>NUCLEOTIDE SEQUENCE</scope>
    <source>
        <strain evidence="11">S10</strain>
    </source>
</reference>
<dbReference type="Pfam" id="PF10502">
    <property type="entry name" value="Peptidase_S26"/>
    <property type="match status" value="2"/>
</dbReference>
<dbReference type="GO" id="GO:0004252">
    <property type="term" value="F:serine-type endopeptidase activity"/>
    <property type="evidence" value="ECO:0007669"/>
    <property type="project" value="InterPro"/>
</dbReference>
<keyword evidence="12" id="KW-1185">Reference proteome</keyword>
<evidence type="ECO:0000256" key="6">
    <source>
        <dbReference type="ARBA" id="ARBA00038445"/>
    </source>
</evidence>
<dbReference type="PRINTS" id="PR00727">
    <property type="entry name" value="LEADERPTASE"/>
</dbReference>
<comment type="subunit">
    <text evidence="8">Heterodimer of 2 subunits, IMP1A/B and IMP12.</text>
</comment>
<dbReference type="InterPro" id="IPR036286">
    <property type="entry name" value="LexA/Signal_pep-like_sf"/>
</dbReference>
<feature type="domain" description="Peptidase S26" evidence="10">
    <location>
        <begin position="115"/>
        <end position="157"/>
    </location>
</feature>
<feature type="domain" description="Peptidase S26" evidence="10">
    <location>
        <begin position="31"/>
        <end position="104"/>
    </location>
</feature>
<evidence type="ECO:0000256" key="1">
    <source>
        <dbReference type="ARBA" id="ARBA00004273"/>
    </source>
</evidence>
<dbReference type="PANTHER" id="PTHR12383:SF36">
    <property type="entry name" value="MITOCHONDRIAL ATP-INDEPENDENT INNER MEMBRANE PROTEASE SUBUNIT 1B-RELATED"/>
    <property type="match status" value="1"/>
</dbReference>
<name>A0AAD7P9N5_QUISA</name>
<evidence type="ECO:0000256" key="4">
    <source>
        <dbReference type="ARBA" id="ARBA00023128"/>
    </source>
</evidence>
<comment type="subcellular location">
    <subcellularLocation>
        <location evidence="1">Mitochondrion inner membrane</location>
    </subcellularLocation>
</comment>
<evidence type="ECO:0000256" key="9">
    <source>
        <dbReference type="PIRSR" id="PIRSR600223-1"/>
    </source>
</evidence>
<comment type="function">
    <text evidence="7">Catalyzes the removal of transit peptides required for the targeting of proteins from the mitochondrial matrix, across the inner membrane, into the inter-membrane space.</text>
</comment>
<dbReference type="Gene3D" id="2.10.109.10">
    <property type="entry name" value="Umud Fragment, subunit A"/>
    <property type="match status" value="1"/>
</dbReference>
<dbReference type="InterPro" id="IPR019533">
    <property type="entry name" value="Peptidase_S26"/>
</dbReference>
<dbReference type="EMBL" id="JARAOO010000013">
    <property type="protein sequence ID" value="KAJ7947277.1"/>
    <property type="molecule type" value="Genomic_DNA"/>
</dbReference>
<dbReference type="Proteomes" id="UP001163823">
    <property type="component" value="Chromosome 13"/>
</dbReference>
<feature type="active site" evidence="9">
    <location>
        <position position="92"/>
    </location>
</feature>
<dbReference type="InterPro" id="IPR000223">
    <property type="entry name" value="Pept_S26A_signal_pept_1"/>
</dbReference>
<keyword evidence="5" id="KW-0472">Membrane</keyword>
<evidence type="ECO:0000256" key="7">
    <source>
        <dbReference type="ARBA" id="ARBA00054895"/>
    </source>
</evidence>
<evidence type="ECO:0000256" key="3">
    <source>
        <dbReference type="ARBA" id="ARBA00022801"/>
    </source>
</evidence>
<comment type="caution">
    <text evidence="11">The sequence shown here is derived from an EMBL/GenBank/DDBJ whole genome shotgun (WGS) entry which is preliminary data.</text>
</comment>
<organism evidence="11 12">
    <name type="scientific">Quillaja saponaria</name>
    <name type="common">Soap bark tree</name>
    <dbReference type="NCBI Taxonomy" id="32244"/>
    <lineage>
        <taxon>Eukaryota</taxon>
        <taxon>Viridiplantae</taxon>
        <taxon>Streptophyta</taxon>
        <taxon>Embryophyta</taxon>
        <taxon>Tracheophyta</taxon>
        <taxon>Spermatophyta</taxon>
        <taxon>Magnoliopsida</taxon>
        <taxon>eudicotyledons</taxon>
        <taxon>Gunneridae</taxon>
        <taxon>Pentapetalae</taxon>
        <taxon>rosids</taxon>
        <taxon>fabids</taxon>
        <taxon>Fabales</taxon>
        <taxon>Quillajaceae</taxon>
        <taxon>Quillaja</taxon>
    </lineage>
</organism>
<protein>
    <submittedName>
        <fullName evidence="11">Mitochondrial inner membrane protease subunit 1-like</fullName>
    </submittedName>
</protein>
<proteinExistence type="inferred from homology"/>
<evidence type="ECO:0000313" key="12">
    <source>
        <dbReference type="Proteomes" id="UP001163823"/>
    </source>
</evidence>
<keyword evidence="11" id="KW-0645">Protease</keyword>
<dbReference type="InterPro" id="IPR052064">
    <property type="entry name" value="Mito_IMP1_subunit"/>
</dbReference>
<dbReference type="GO" id="GO:0042720">
    <property type="term" value="C:mitochondrial inner membrane peptidase complex"/>
    <property type="evidence" value="ECO:0007669"/>
    <property type="project" value="TreeGrafter"/>
</dbReference>
<keyword evidence="2" id="KW-0999">Mitochondrion inner membrane</keyword>
<evidence type="ECO:0000256" key="5">
    <source>
        <dbReference type="ARBA" id="ARBA00023136"/>
    </source>
</evidence>
<dbReference type="SUPFAM" id="SSF51306">
    <property type="entry name" value="LexA/Signal peptidase"/>
    <property type="match status" value="1"/>
</dbReference>
<sequence length="169" mass="18628">MVGLGSMGKFGSIVKEGLDQVIFVAKLFCGLHVTNTYLCSIALSYGPSMLPTISLDNSLLLVEKMTTHFGKFGHGDIVLVRSPENPRKVITKRLTGMEGDSISYLVDPKNSDRSETIVVPRGHVWVQGDNIYASNDSRHFGPVPYGLLEGRVFWRIWPPKSFGTLGKTD</sequence>
<keyword evidence="3" id="KW-0378">Hydrolase</keyword>
<comment type="similarity">
    <text evidence="6">Belongs to the peptidase S26 family. IMP1 subfamily.</text>
</comment>
<dbReference type="CDD" id="cd06530">
    <property type="entry name" value="S26_SPase_I"/>
    <property type="match status" value="1"/>
</dbReference>
<gene>
    <name evidence="11" type="ORF">O6P43_032105</name>
</gene>
<evidence type="ECO:0000256" key="8">
    <source>
        <dbReference type="ARBA" id="ARBA00064368"/>
    </source>
</evidence>
<keyword evidence="4" id="KW-0496">Mitochondrion</keyword>
<dbReference type="AlphaFoldDB" id="A0AAD7P9N5"/>
<dbReference type="PANTHER" id="PTHR12383">
    <property type="entry name" value="PROTEASE FAMILY S26 MITOCHONDRIAL INNER MEMBRANE PROTEASE-RELATED"/>
    <property type="match status" value="1"/>
</dbReference>
<dbReference type="GO" id="GO:0006627">
    <property type="term" value="P:protein processing involved in protein targeting to mitochondrion"/>
    <property type="evidence" value="ECO:0007669"/>
    <property type="project" value="TreeGrafter"/>
</dbReference>
<evidence type="ECO:0000313" key="11">
    <source>
        <dbReference type="EMBL" id="KAJ7947277.1"/>
    </source>
</evidence>
<dbReference type="FunFam" id="2.10.109.10:FF:000014">
    <property type="entry name" value="Inner membrane protease subunit 1"/>
    <property type="match status" value="1"/>
</dbReference>
<dbReference type="GO" id="GO:0006465">
    <property type="term" value="P:signal peptide processing"/>
    <property type="evidence" value="ECO:0007669"/>
    <property type="project" value="InterPro"/>
</dbReference>
<feature type="active site" evidence="9">
    <location>
        <position position="48"/>
    </location>
</feature>